<dbReference type="PANTHER" id="PTHR43606">
    <property type="entry name" value="PHOSPHATASE, PUTATIVE (AFU_ORTHOLOGUE AFUA_6G08710)-RELATED"/>
    <property type="match status" value="1"/>
</dbReference>
<name>A0A8J2Y7D2_9PROT</name>
<evidence type="ECO:0000259" key="2">
    <source>
        <dbReference type="Pfam" id="PF09423"/>
    </source>
</evidence>
<dbReference type="InterPro" id="IPR029052">
    <property type="entry name" value="Metallo-depent_PP-like"/>
</dbReference>
<dbReference type="CDD" id="cd07389">
    <property type="entry name" value="MPP_PhoD"/>
    <property type="match status" value="1"/>
</dbReference>
<dbReference type="SUPFAM" id="SSF56300">
    <property type="entry name" value="Metallo-dependent phosphatases"/>
    <property type="match status" value="1"/>
</dbReference>
<dbReference type="InterPro" id="IPR018946">
    <property type="entry name" value="PhoD-like_MPP"/>
</dbReference>
<dbReference type="InterPro" id="IPR006311">
    <property type="entry name" value="TAT_signal"/>
</dbReference>
<evidence type="ECO:0000259" key="3">
    <source>
        <dbReference type="Pfam" id="PF16655"/>
    </source>
</evidence>
<evidence type="ECO:0000313" key="5">
    <source>
        <dbReference type="Proteomes" id="UP000613582"/>
    </source>
</evidence>
<dbReference type="PROSITE" id="PS51318">
    <property type="entry name" value="TAT"/>
    <property type="match status" value="1"/>
</dbReference>
<reference evidence="4" key="2">
    <citation type="submission" date="2020-09" db="EMBL/GenBank/DDBJ databases">
        <authorList>
            <person name="Sun Q."/>
            <person name="Zhou Y."/>
        </authorList>
    </citation>
    <scope>NUCLEOTIDE SEQUENCE</scope>
    <source>
        <strain evidence="4">CGMCC 1.12921</strain>
    </source>
</reference>
<dbReference type="AlphaFoldDB" id="A0A8J2Y7D2"/>
<dbReference type="InterPro" id="IPR052900">
    <property type="entry name" value="Phospholipid_Metab_Enz"/>
</dbReference>
<dbReference type="Gene3D" id="2.60.40.380">
    <property type="entry name" value="Purple acid phosphatase-like, N-terminal"/>
    <property type="match status" value="1"/>
</dbReference>
<feature type="compositionally biased region" description="Polar residues" evidence="1">
    <location>
        <begin position="261"/>
        <end position="271"/>
    </location>
</feature>
<protein>
    <submittedName>
        <fullName evidence="4">Alkaline phosphatase</fullName>
    </submittedName>
</protein>
<dbReference type="InterPro" id="IPR032093">
    <property type="entry name" value="PhoD_N"/>
</dbReference>
<proteinExistence type="predicted"/>
<dbReference type="InterPro" id="IPR038607">
    <property type="entry name" value="PhoD-like_sf"/>
</dbReference>
<dbReference type="EMBL" id="BMGH01000001">
    <property type="protein sequence ID" value="GGD00241.1"/>
    <property type="molecule type" value="Genomic_DNA"/>
</dbReference>
<accession>A0A8J2Y7D2</accession>
<dbReference type="Pfam" id="PF09423">
    <property type="entry name" value="PhoD"/>
    <property type="match status" value="1"/>
</dbReference>
<feature type="region of interest" description="Disordered" evidence="1">
    <location>
        <begin position="261"/>
        <end position="280"/>
    </location>
</feature>
<organism evidence="4 5">
    <name type="scientific">Aquisalinus flavus</name>
    <dbReference type="NCBI Taxonomy" id="1526572"/>
    <lineage>
        <taxon>Bacteria</taxon>
        <taxon>Pseudomonadati</taxon>
        <taxon>Pseudomonadota</taxon>
        <taxon>Alphaproteobacteria</taxon>
        <taxon>Parvularculales</taxon>
        <taxon>Parvularculaceae</taxon>
        <taxon>Aquisalinus</taxon>
    </lineage>
</organism>
<evidence type="ECO:0000256" key="1">
    <source>
        <dbReference type="SAM" id="MobiDB-lite"/>
    </source>
</evidence>
<dbReference type="Pfam" id="PF16655">
    <property type="entry name" value="PhoD_N"/>
    <property type="match status" value="1"/>
</dbReference>
<dbReference type="PANTHER" id="PTHR43606:SF2">
    <property type="entry name" value="ALKALINE PHOSPHATASE FAMILY PROTEIN (AFU_ORTHOLOGUE AFUA_5G03860)"/>
    <property type="match status" value="1"/>
</dbReference>
<reference evidence="4" key="1">
    <citation type="journal article" date="2014" name="Int. J. Syst. Evol. Microbiol.">
        <title>Complete genome sequence of Corynebacterium casei LMG S-19264T (=DSM 44701T), isolated from a smear-ripened cheese.</title>
        <authorList>
            <consortium name="US DOE Joint Genome Institute (JGI-PGF)"/>
            <person name="Walter F."/>
            <person name="Albersmeier A."/>
            <person name="Kalinowski J."/>
            <person name="Ruckert C."/>
        </authorList>
    </citation>
    <scope>NUCLEOTIDE SEQUENCE</scope>
    <source>
        <strain evidence="4">CGMCC 1.12921</strain>
    </source>
</reference>
<comment type="caution">
    <text evidence="4">The sequence shown here is derived from an EMBL/GenBank/DDBJ whole genome shotgun (WGS) entry which is preliminary data.</text>
</comment>
<evidence type="ECO:0000313" key="4">
    <source>
        <dbReference type="EMBL" id="GGD00241.1"/>
    </source>
</evidence>
<keyword evidence="5" id="KW-1185">Reference proteome</keyword>
<sequence>MFEELPAMTDISNPISRRQALLGTLAGSLAVGAAGCASQPKMGAFSSARGVADAQFAQGVASGDPMATQVILWTRAAPVGPEATPMVPVEWQVATDRDFTQVVQSGSVTTGPARDWTVKVDVAGLTPGATYFYRFATGNGTSPVGRTKTLPRGAVEAARFAIVSCSNYPFGYFNAYDHIARRDEIDAVIHLGDYIYEYGPDGYGAEVGAALGRQHQPAREIVSLQDYRVRHRQYKSDMASQAMHAAHPLIAVWDDHETANNSWENGAQNHQPETEGDWEPRRRAAMQAYYEYMPVREPEGRPLHQLYRAFEWGDLLTLTAIETRLTARVEEISLAEIAGKFSTKEEAQAWYDELKQDQSRYLMGEDQLAFVTAAMGQSRAKGQPWRLVANQVIMAEVRNADLSPYASEEFIAEFEQQWAGIRPFIELSKFELPQNFDAWDGYPAARTRLYDRLRAQDVSDLIVLTGDTHEWWANDLYAEDGTRMGVELGTSAVTSPGGSVYLGDMAEDLSLLLTRHNPSIRYHSSQTRGYIDLALTPAGGHADFVSVSTVTEPDYEAIITAGFDLQKSGNTVEFGKGSGMDLKQTALYRGMGD</sequence>
<feature type="domain" description="Phospholipase D N-terminal" evidence="3">
    <location>
        <begin position="58"/>
        <end position="149"/>
    </location>
</feature>
<dbReference type="Proteomes" id="UP000613582">
    <property type="component" value="Unassembled WGS sequence"/>
</dbReference>
<gene>
    <name evidence="4" type="ORF">GCM10011342_06520</name>
</gene>
<dbReference type="Gene3D" id="3.60.21.70">
    <property type="entry name" value="PhoD-like phosphatase"/>
    <property type="match status" value="1"/>
</dbReference>
<feature type="domain" description="PhoD-like phosphatase metallophosphatase" evidence="2">
    <location>
        <begin position="160"/>
        <end position="543"/>
    </location>
</feature>